<evidence type="ECO:0000313" key="1">
    <source>
        <dbReference type="EMBL" id="RBP36905.1"/>
    </source>
</evidence>
<comment type="caution">
    <text evidence="1">The sequence shown here is derived from an EMBL/GenBank/DDBJ whole genome shotgun (WGS) entry which is preliminary data.</text>
</comment>
<name>A0A366H4G7_9BACT</name>
<keyword evidence="2" id="KW-1185">Reference proteome</keyword>
<accession>A0A366H4G7</accession>
<gene>
    <name evidence="1" type="ORF">DES53_11546</name>
</gene>
<proteinExistence type="predicted"/>
<organism evidence="1 2">
    <name type="scientific">Roseimicrobium gellanilyticum</name>
    <dbReference type="NCBI Taxonomy" id="748857"/>
    <lineage>
        <taxon>Bacteria</taxon>
        <taxon>Pseudomonadati</taxon>
        <taxon>Verrucomicrobiota</taxon>
        <taxon>Verrucomicrobiia</taxon>
        <taxon>Verrucomicrobiales</taxon>
        <taxon>Verrucomicrobiaceae</taxon>
        <taxon>Roseimicrobium</taxon>
    </lineage>
</organism>
<sequence length="49" mass="5310">MSWSIFIETAAVDRKNKGVFVPETVAVDKENKGKFVPEGRWMVAGGGGL</sequence>
<dbReference type="AlphaFoldDB" id="A0A366H4G7"/>
<dbReference type="Proteomes" id="UP000253426">
    <property type="component" value="Unassembled WGS sequence"/>
</dbReference>
<reference evidence="1 2" key="1">
    <citation type="submission" date="2018-06" db="EMBL/GenBank/DDBJ databases">
        <title>Genomic Encyclopedia of Type Strains, Phase IV (KMG-IV): sequencing the most valuable type-strain genomes for metagenomic binning, comparative biology and taxonomic classification.</title>
        <authorList>
            <person name="Goeker M."/>
        </authorList>
    </citation>
    <scope>NUCLEOTIDE SEQUENCE [LARGE SCALE GENOMIC DNA]</scope>
    <source>
        <strain evidence="1 2">DSM 25532</strain>
    </source>
</reference>
<dbReference type="EMBL" id="QNRR01000015">
    <property type="protein sequence ID" value="RBP36905.1"/>
    <property type="molecule type" value="Genomic_DNA"/>
</dbReference>
<evidence type="ECO:0000313" key="2">
    <source>
        <dbReference type="Proteomes" id="UP000253426"/>
    </source>
</evidence>
<protein>
    <submittedName>
        <fullName evidence="1">Uncharacterized protein</fullName>
    </submittedName>
</protein>